<proteinExistence type="predicted"/>
<feature type="domain" description="DUF7781" evidence="1">
    <location>
        <begin position="17"/>
        <end position="188"/>
    </location>
</feature>
<protein>
    <recommendedName>
        <fullName evidence="1">DUF7781 domain-containing protein</fullName>
    </recommendedName>
</protein>
<dbReference type="PANTHER" id="PTHR35710">
    <property type="entry name" value="OBP3-RESPONSIVE PROTEIN 4 (ORG4)"/>
    <property type="match status" value="1"/>
</dbReference>
<gene>
    <name evidence="2" type="ORF">SAY87_009708</name>
</gene>
<evidence type="ECO:0000313" key="3">
    <source>
        <dbReference type="Proteomes" id="UP001345219"/>
    </source>
</evidence>
<dbReference type="PANTHER" id="PTHR35710:SF1">
    <property type="entry name" value="OBP3-RESPONSIVE PROTEIN 4 (ORG4)"/>
    <property type="match status" value="1"/>
</dbReference>
<name>A0AAN7JY34_9MYRT</name>
<dbReference type="EMBL" id="JAXIOK010000014">
    <property type="protein sequence ID" value="KAK4755951.1"/>
    <property type="molecule type" value="Genomic_DNA"/>
</dbReference>
<evidence type="ECO:0000313" key="2">
    <source>
        <dbReference type="EMBL" id="KAK4755951.1"/>
    </source>
</evidence>
<evidence type="ECO:0000259" key="1">
    <source>
        <dbReference type="Pfam" id="PF25003"/>
    </source>
</evidence>
<sequence length="193" mass="21749">MDEASISNGSGAQGPTSWEELYNIDLVPSELFLKFRKHVQGIRVGLNLEFYNAPANDFRANVVLKPLSPERMWKFMYEPIHQDVNLLSKKIPVTRFLNLQVGIGHNFRSNAVTWKWKVTTCLGGDGMSRIRNKTSVGLCPGVDFRFGWRADYILPEITGGLGSDEALFNMSSGRLQASLDRVEAIFTQSDDKY</sequence>
<accession>A0AAN7JY34</accession>
<dbReference type="InterPro" id="IPR056683">
    <property type="entry name" value="DUF7781"/>
</dbReference>
<keyword evidence="3" id="KW-1185">Reference proteome</keyword>
<dbReference type="Pfam" id="PF25003">
    <property type="entry name" value="DUF7781"/>
    <property type="match status" value="1"/>
</dbReference>
<organism evidence="2 3">
    <name type="scientific">Trapa incisa</name>
    <dbReference type="NCBI Taxonomy" id="236973"/>
    <lineage>
        <taxon>Eukaryota</taxon>
        <taxon>Viridiplantae</taxon>
        <taxon>Streptophyta</taxon>
        <taxon>Embryophyta</taxon>
        <taxon>Tracheophyta</taxon>
        <taxon>Spermatophyta</taxon>
        <taxon>Magnoliopsida</taxon>
        <taxon>eudicotyledons</taxon>
        <taxon>Gunneridae</taxon>
        <taxon>Pentapetalae</taxon>
        <taxon>rosids</taxon>
        <taxon>malvids</taxon>
        <taxon>Myrtales</taxon>
        <taxon>Lythraceae</taxon>
        <taxon>Trapa</taxon>
    </lineage>
</organism>
<comment type="caution">
    <text evidence="2">The sequence shown here is derived from an EMBL/GenBank/DDBJ whole genome shotgun (WGS) entry which is preliminary data.</text>
</comment>
<dbReference type="Proteomes" id="UP001345219">
    <property type="component" value="Chromosome 8"/>
</dbReference>
<reference evidence="2 3" key="1">
    <citation type="journal article" date="2023" name="Hortic Res">
        <title>Pangenome of water caltrop reveals structural variations and asymmetric subgenome divergence after allopolyploidization.</title>
        <authorList>
            <person name="Zhang X."/>
            <person name="Chen Y."/>
            <person name="Wang L."/>
            <person name="Yuan Y."/>
            <person name="Fang M."/>
            <person name="Shi L."/>
            <person name="Lu R."/>
            <person name="Comes H.P."/>
            <person name="Ma Y."/>
            <person name="Chen Y."/>
            <person name="Huang G."/>
            <person name="Zhou Y."/>
            <person name="Zheng Z."/>
            <person name="Qiu Y."/>
        </authorList>
    </citation>
    <scope>NUCLEOTIDE SEQUENCE [LARGE SCALE GENOMIC DNA]</scope>
    <source>
        <tissue evidence="2">Roots</tissue>
    </source>
</reference>
<dbReference type="AlphaFoldDB" id="A0AAN7JY34"/>